<dbReference type="PANTHER" id="PTHR33121:SF79">
    <property type="entry name" value="CYCLIC DI-GMP PHOSPHODIESTERASE PDED-RELATED"/>
    <property type="match status" value="1"/>
</dbReference>
<dbReference type="InterPro" id="IPR035919">
    <property type="entry name" value="EAL_sf"/>
</dbReference>
<evidence type="ECO:0000259" key="1">
    <source>
        <dbReference type="PROSITE" id="PS50883"/>
    </source>
</evidence>
<organism evidence="3 4">
    <name type="scientific">Roseibium hamelinense</name>
    <dbReference type="NCBI Taxonomy" id="150831"/>
    <lineage>
        <taxon>Bacteria</taxon>
        <taxon>Pseudomonadati</taxon>
        <taxon>Pseudomonadota</taxon>
        <taxon>Alphaproteobacteria</taxon>
        <taxon>Hyphomicrobiales</taxon>
        <taxon>Stappiaceae</taxon>
        <taxon>Roseibium</taxon>
    </lineage>
</organism>
<proteinExistence type="predicted"/>
<accession>A0A562T289</accession>
<dbReference type="CDD" id="cd01948">
    <property type="entry name" value="EAL"/>
    <property type="match status" value="1"/>
</dbReference>
<dbReference type="SUPFAM" id="SSF55073">
    <property type="entry name" value="Nucleotide cyclase"/>
    <property type="match status" value="1"/>
</dbReference>
<keyword evidence="4" id="KW-1185">Reference proteome</keyword>
<dbReference type="Proteomes" id="UP000320593">
    <property type="component" value="Unassembled WGS sequence"/>
</dbReference>
<dbReference type="PROSITE" id="PS50883">
    <property type="entry name" value="EAL"/>
    <property type="match status" value="1"/>
</dbReference>
<dbReference type="AlphaFoldDB" id="A0A562T289"/>
<dbReference type="Pfam" id="PF00990">
    <property type="entry name" value="GGDEF"/>
    <property type="match status" value="1"/>
</dbReference>
<evidence type="ECO:0000313" key="4">
    <source>
        <dbReference type="Proteomes" id="UP000320593"/>
    </source>
</evidence>
<dbReference type="PROSITE" id="PS50887">
    <property type="entry name" value="GGDEF"/>
    <property type="match status" value="1"/>
</dbReference>
<dbReference type="Gene3D" id="3.20.20.450">
    <property type="entry name" value="EAL domain"/>
    <property type="match status" value="1"/>
</dbReference>
<gene>
    <name evidence="3" type="ORF">JM93_02569</name>
</gene>
<evidence type="ECO:0000259" key="2">
    <source>
        <dbReference type="PROSITE" id="PS50887"/>
    </source>
</evidence>
<dbReference type="SMART" id="SM00052">
    <property type="entry name" value="EAL"/>
    <property type="match status" value="1"/>
</dbReference>
<dbReference type="SUPFAM" id="SSF141868">
    <property type="entry name" value="EAL domain-like"/>
    <property type="match status" value="1"/>
</dbReference>
<dbReference type="EMBL" id="VLLF01000005">
    <property type="protein sequence ID" value="TWI87328.1"/>
    <property type="molecule type" value="Genomic_DNA"/>
</dbReference>
<dbReference type="SMART" id="SM00267">
    <property type="entry name" value="GGDEF"/>
    <property type="match status" value="1"/>
</dbReference>
<dbReference type="Pfam" id="PF00563">
    <property type="entry name" value="EAL"/>
    <property type="match status" value="1"/>
</dbReference>
<feature type="domain" description="GGDEF" evidence="2">
    <location>
        <begin position="285"/>
        <end position="423"/>
    </location>
</feature>
<dbReference type="OrthoDB" id="7251575at2"/>
<dbReference type="Gene3D" id="3.30.70.270">
    <property type="match status" value="1"/>
</dbReference>
<protein>
    <submittedName>
        <fullName evidence="3">Diguanylate cyclase (GGDEF)-like protein</fullName>
    </submittedName>
</protein>
<feature type="domain" description="EAL" evidence="1">
    <location>
        <begin position="432"/>
        <end position="682"/>
    </location>
</feature>
<dbReference type="GO" id="GO:0071111">
    <property type="term" value="F:cyclic-guanylate-specific phosphodiesterase activity"/>
    <property type="evidence" value="ECO:0007669"/>
    <property type="project" value="InterPro"/>
</dbReference>
<reference evidence="3 4" key="1">
    <citation type="submission" date="2019-07" db="EMBL/GenBank/DDBJ databases">
        <title>Genomic Encyclopedia of Archaeal and Bacterial Type Strains, Phase II (KMG-II): from individual species to whole genera.</title>
        <authorList>
            <person name="Goeker M."/>
        </authorList>
    </citation>
    <scope>NUCLEOTIDE SEQUENCE [LARGE SCALE GENOMIC DNA]</scope>
    <source>
        <strain evidence="3 4">ATCC BAA-252</strain>
    </source>
</reference>
<dbReference type="PANTHER" id="PTHR33121">
    <property type="entry name" value="CYCLIC DI-GMP PHOSPHODIESTERASE PDEF"/>
    <property type="match status" value="1"/>
</dbReference>
<evidence type="ECO:0000313" key="3">
    <source>
        <dbReference type="EMBL" id="TWI87328.1"/>
    </source>
</evidence>
<dbReference type="InterPro" id="IPR029787">
    <property type="entry name" value="Nucleotide_cyclase"/>
</dbReference>
<dbReference type="InterPro" id="IPR000160">
    <property type="entry name" value="GGDEF_dom"/>
</dbReference>
<sequence length="684" mass="74640">MLLPHSGDRAPARHDAVPELYASLLEVLPRAAAFVAASSEIFACNQAFSRRIPKGVADVKAMSLFSSLTAESARKLQSALVAALGGAHTHVEGGVYFTNGSLMASELFCEPLEFKVGTERVVLLQVDWPRHETVKRAPYLPPERLLSHFPDEVLVFEADEELGAIQNKLEFVIGTPIDGSELENAIQNCRQKGPATLHVRSEFPQKLTGGASGQTTEVRLVHMASETEASSHIMAVLRQNVDAPDEVEEYKRLANLDPLTDLLNRRAFLGALDRQLEAMRADAGNGLGVFYIDLDEFKKVNDFGGHDAGDTMLRLVGSALDSILPEHGAAGRIGGDEFACFLSLVDSEECALAKAQEFLDALLNIRLNVDDRVFTIGGSIGVALVRELDVSSKTTASGVLKFADEACLCGKRSGGRSISIRIFEDSGNNQKSPHADAPEPDRLRAQDLSLYAMPVIWLGTRRPFAQEILLRVKVTASASISPRALLSAAARNRYISKVDSWILDKVLDAADEERGRSWLTVNVSAESARDEHFCDVLKMRLETNPLLAARICLEISERDFLREPASIEAFFKLATELGCQTAIDDFGGHWPVLSRLTELKVDWIKLDPSLTGPALSNEAKAKILASLVQTTHDLNIRLIAKHVETQEQADQLSEIGIDAGQGHYFGRAIPWPGAGNRNVPKSIT</sequence>
<dbReference type="InterPro" id="IPR043128">
    <property type="entry name" value="Rev_trsase/Diguanyl_cyclase"/>
</dbReference>
<dbReference type="InterPro" id="IPR050706">
    <property type="entry name" value="Cyclic-di-GMP_PDE-like"/>
</dbReference>
<name>A0A562T289_9HYPH</name>
<dbReference type="InterPro" id="IPR001633">
    <property type="entry name" value="EAL_dom"/>
</dbReference>
<comment type="caution">
    <text evidence="3">The sequence shown here is derived from an EMBL/GenBank/DDBJ whole genome shotgun (WGS) entry which is preliminary data.</text>
</comment>
<dbReference type="NCBIfam" id="TIGR00254">
    <property type="entry name" value="GGDEF"/>
    <property type="match status" value="1"/>
</dbReference>
<dbReference type="CDD" id="cd01949">
    <property type="entry name" value="GGDEF"/>
    <property type="match status" value="1"/>
</dbReference>